<gene>
    <name evidence="1" type="ORF">ABT317_07035</name>
</gene>
<accession>A0ABV1VZ10</accession>
<reference evidence="1 2" key="1">
    <citation type="submission" date="2024-06" db="EMBL/GenBank/DDBJ databases">
        <title>The Natural Products Discovery Center: Release of the First 8490 Sequenced Strains for Exploring Actinobacteria Biosynthetic Diversity.</title>
        <authorList>
            <person name="Kalkreuter E."/>
            <person name="Kautsar S.A."/>
            <person name="Yang D."/>
            <person name="Bader C.D."/>
            <person name="Teijaro C.N."/>
            <person name="Fluegel L."/>
            <person name="Davis C.M."/>
            <person name="Simpson J.R."/>
            <person name="Lauterbach L."/>
            <person name="Steele A.D."/>
            <person name="Gui C."/>
            <person name="Meng S."/>
            <person name="Li G."/>
            <person name="Viehrig K."/>
            <person name="Ye F."/>
            <person name="Su P."/>
            <person name="Kiefer A.F."/>
            <person name="Nichols A."/>
            <person name="Cepeda A.J."/>
            <person name="Yan W."/>
            <person name="Fan B."/>
            <person name="Jiang Y."/>
            <person name="Adhikari A."/>
            <person name="Zheng C.-J."/>
            <person name="Schuster L."/>
            <person name="Cowan T.M."/>
            <person name="Smanski M.J."/>
            <person name="Chevrette M.G."/>
            <person name="De Carvalho L.P.S."/>
            <person name="Shen B."/>
        </authorList>
    </citation>
    <scope>NUCLEOTIDE SEQUENCE [LARGE SCALE GENOMIC DNA]</scope>
    <source>
        <strain evidence="1 2">NPDC000634</strain>
    </source>
</reference>
<proteinExistence type="predicted"/>
<name>A0ABV1VZ10_9ACTN</name>
<dbReference type="EMBL" id="JBEPCU010000067">
    <property type="protein sequence ID" value="MER6976786.1"/>
    <property type="molecule type" value="Genomic_DNA"/>
</dbReference>
<protein>
    <submittedName>
        <fullName evidence="1">Uncharacterized protein</fullName>
    </submittedName>
</protein>
<comment type="caution">
    <text evidence="1">The sequence shown here is derived from an EMBL/GenBank/DDBJ whole genome shotgun (WGS) entry which is preliminary data.</text>
</comment>
<dbReference type="Proteomes" id="UP001458415">
    <property type="component" value="Unassembled WGS sequence"/>
</dbReference>
<sequence>MHAKGAVGMALLQVAYDVADQFVVHHPQHDPWVHWSPSGPGQPKPWEGQTHDAPQYIIEYPVFPPHLNIERRWTIEHPPARSTAA</sequence>
<evidence type="ECO:0000313" key="1">
    <source>
        <dbReference type="EMBL" id="MER6976786.1"/>
    </source>
</evidence>
<dbReference type="RefSeq" id="WP_086725495.1">
    <property type="nucleotide sequence ID" value="NZ_MUBM01000093.1"/>
</dbReference>
<keyword evidence="2" id="KW-1185">Reference proteome</keyword>
<organism evidence="1 2">
    <name type="scientific">Streptomyces carpinensis</name>
    <dbReference type="NCBI Taxonomy" id="66369"/>
    <lineage>
        <taxon>Bacteria</taxon>
        <taxon>Bacillati</taxon>
        <taxon>Actinomycetota</taxon>
        <taxon>Actinomycetes</taxon>
        <taxon>Kitasatosporales</taxon>
        <taxon>Streptomycetaceae</taxon>
        <taxon>Streptomyces</taxon>
    </lineage>
</organism>
<evidence type="ECO:0000313" key="2">
    <source>
        <dbReference type="Proteomes" id="UP001458415"/>
    </source>
</evidence>